<gene>
    <name evidence="2" type="ORF">FHS18_004259</name>
</gene>
<dbReference type="EMBL" id="JACHXK010000010">
    <property type="protein sequence ID" value="MBB3112181.1"/>
    <property type="molecule type" value="Genomic_DNA"/>
</dbReference>
<reference evidence="2 3" key="1">
    <citation type="submission" date="2020-08" db="EMBL/GenBank/DDBJ databases">
        <title>Genomic Encyclopedia of Type Strains, Phase III (KMG-III): the genomes of soil and plant-associated and newly described type strains.</title>
        <authorList>
            <person name="Whitman W."/>
        </authorList>
    </citation>
    <scope>NUCLEOTIDE SEQUENCE [LARGE SCALE GENOMIC DNA]</scope>
    <source>
        <strain evidence="2 3">CECT 5862</strain>
    </source>
</reference>
<sequence>MAIVIAIGYWRYIPNDNEITPDYGQEHPIIIAGEPSNLGGIINGESIKLPLSVLQDKLGLKDVIWYEEATGSIVLTNVEKVLRLKTQQLTATMNSKPYELREAAEVKDNEVYIPTAPLEELYGLQIESSAESGIITALTSGTAVQLAEARASTAIRLEPTIRSAIVERLQAQEIVRIWRDSDKKGWSLVQASNGVIGYIKKDDLTLTNIEQVEKAEQQSPFIAWKLIGNKINLTWEGVYQKNPDTSKISTLDGVNVVSPTWFELIDGTGKIRSKADKQYVNWATNRQMQVWALFSNGFEPDRTTQALATADSRFNMIQQLVAFSKVYQLKGINIDFENVKTSDKEELVQFVRELTPILHEQGLVVSIDVTPKSNSELWSLFLDRAALGQIVDYMMVMAYDEHWASSPKAGSVASLPWTEQSLVRILEEDNVPASKIVLGMPLYSRVWNEKIGSDGTVDVSSKALGMESIQEIIDQKKLKPTFDTAAGQNYVEYTEDGNRQRIWIEDDVSIQARIALVRKYGLAGVATWQRTFQSDEIWDIIDTSLHQQP</sequence>
<dbReference type="PANTHER" id="PTHR46066:SF2">
    <property type="entry name" value="CHITINASE DOMAIN-CONTAINING PROTEIN 1"/>
    <property type="match status" value="1"/>
</dbReference>
<dbReference type="InterPro" id="IPR017853">
    <property type="entry name" value="GH"/>
</dbReference>
<protein>
    <submittedName>
        <fullName evidence="2">Spore germination protein YaaH</fullName>
    </submittedName>
</protein>
<dbReference type="PANTHER" id="PTHR46066">
    <property type="entry name" value="CHITINASE DOMAIN-CONTAINING PROTEIN 1 FAMILY MEMBER"/>
    <property type="match status" value="1"/>
</dbReference>
<organism evidence="2 3">
    <name type="scientific">Paenibacillus phyllosphaerae</name>
    <dbReference type="NCBI Taxonomy" id="274593"/>
    <lineage>
        <taxon>Bacteria</taxon>
        <taxon>Bacillati</taxon>
        <taxon>Bacillota</taxon>
        <taxon>Bacilli</taxon>
        <taxon>Bacillales</taxon>
        <taxon>Paenibacillaceae</taxon>
        <taxon>Paenibacillus</taxon>
    </lineage>
</organism>
<dbReference type="RefSeq" id="WP_183602176.1">
    <property type="nucleotide sequence ID" value="NZ_JACHXK010000010.1"/>
</dbReference>
<dbReference type="SMART" id="SM00636">
    <property type="entry name" value="Glyco_18"/>
    <property type="match status" value="1"/>
</dbReference>
<dbReference type="InterPro" id="IPR036582">
    <property type="entry name" value="Mao_N_sf"/>
</dbReference>
<dbReference type="Proteomes" id="UP000570361">
    <property type="component" value="Unassembled WGS sequence"/>
</dbReference>
<accession>A0A7W5FPA9</accession>
<dbReference type="InterPro" id="IPR011583">
    <property type="entry name" value="Chitinase_II/V-like_cat"/>
</dbReference>
<keyword evidence="3" id="KW-1185">Reference proteome</keyword>
<dbReference type="GO" id="GO:0005975">
    <property type="term" value="P:carbohydrate metabolic process"/>
    <property type="evidence" value="ECO:0007669"/>
    <property type="project" value="InterPro"/>
</dbReference>
<dbReference type="InterPro" id="IPR001223">
    <property type="entry name" value="Glyco_hydro18_cat"/>
</dbReference>
<dbReference type="Gene3D" id="2.30.30.40">
    <property type="entry name" value="SH3 Domains"/>
    <property type="match status" value="1"/>
</dbReference>
<evidence type="ECO:0000313" key="3">
    <source>
        <dbReference type="Proteomes" id="UP000570361"/>
    </source>
</evidence>
<dbReference type="SUPFAM" id="SSF55383">
    <property type="entry name" value="Copper amine oxidase, domain N"/>
    <property type="match status" value="1"/>
</dbReference>
<dbReference type="Pfam" id="PF00704">
    <property type="entry name" value="Glyco_hydro_18"/>
    <property type="match status" value="1"/>
</dbReference>
<dbReference type="GO" id="GO:0008061">
    <property type="term" value="F:chitin binding"/>
    <property type="evidence" value="ECO:0007669"/>
    <property type="project" value="InterPro"/>
</dbReference>
<dbReference type="InterPro" id="IPR012854">
    <property type="entry name" value="Cu_amine_oxidase-like_N"/>
</dbReference>
<dbReference type="Gene3D" id="3.30.457.10">
    <property type="entry name" value="Copper amine oxidase-like, N-terminal domain"/>
    <property type="match status" value="1"/>
</dbReference>
<dbReference type="Gene3D" id="3.20.20.80">
    <property type="entry name" value="Glycosidases"/>
    <property type="match status" value="1"/>
</dbReference>
<evidence type="ECO:0000313" key="2">
    <source>
        <dbReference type="EMBL" id="MBB3112181.1"/>
    </source>
</evidence>
<feature type="domain" description="GH18" evidence="1">
    <location>
        <begin position="229"/>
        <end position="548"/>
    </location>
</feature>
<dbReference type="InterPro" id="IPR029070">
    <property type="entry name" value="Chitinase_insertion_sf"/>
</dbReference>
<dbReference type="Gene3D" id="3.10.50.10">
    <property type="match status" value="1"/>
</dbReference>
<evidence type="ECO:0000259" key="1">
    <source>
        <dbReference type="PROSITE" id="PS51910"/>
    </source>
</evidence>
<dbReference type="SUPFAM" id="SSF51445">
    <property type="entry name" value="(Trans)glycosidases"/>
    <property type="match status" value="1"/>
</dbReference>
<comment type="caution">
    <text evidence="2">The sequence shown here is derived from an EMBL/GenBank/DDBJ whole genome shotgun (WGS) entry which is preliminary data.</text>
</comment>
<dbReference type="PROSITE" id="PS51910">
    <property type="entry name" value="GH18_2"/>
    <property type="match status" value="1"/>
</dbReference>
<name>A0A7W5FPA9_9BACL</name>
<dbReference type="Pfam" id="PF07833">
    <property type="entry name" value="Cu_amine_oxidN1"/>
    <property type="match status" value="1"/>
</dbReference>
<dbReference type="AlphaFoldDB" id="A0A7W5FPA9"/>
<proteinExistence type="predicted"/>